<keyword evidence="2 4" id="KW-0863">Zinc-finger</keyword>
<dbReference type="GO" id="GO:0008270">
    <property type="term" value="F:zinc ion binding"/>
    <property type="evidence" value="ECO:0007669"/>
    <property type="project" value="UniProtKB-KW"/>
</dbReference>
<dbReference type="Proteomes" id="UP000504621">
    <property type="component" value="Unplaced"/>
</dbReference>
<keyword evidence="7" id="KW-1185">Reference proteome</keyword>
<dbReference type="GO" id="GO:0004842">
    <property type="term" value="F:ubiquitin-protein transferase activity"/>
    <property type="evidence" value="ECO:0007669"/>
    <property type="project" value="TreeGrafter"/>
</dbReference>
<evidence type="ECO:0000313" key="7">
    <source>
        <dbReference type="Proteomes" id="UP000504621"/>
    </source>
</evidence>
<evidence type="ECO:0000256" key="2">
    <source>
        <dbReference type="ARBA" id="ARBA00022771"/>
    </source>
</evidence>
<dbReference type="OrthoDB" id="1711136at2759"/>
<proteinExistence type="predicted"/>
<organism evidence="7 8">
    <name type="scientific">Herrania umbratica</name>
    <dbReference type="NCBI Taxonomy" id="108875"/>
    <lineage>
        <taxon>Eukaryota</taxon>
        <taxon>Viridiplantae</taxon>
        <taxon>Streptophyta</taxon>
        <taxon>Embryophyta</taxon>
        <taxon>Tracheophyta</taxon>
        <taxon>Spermatophyta</taxon>
        <taxon>Magnoliopsida</taxon>
        <taxon>eudicotyledons</taxon>
        <taxon>Gunneridae</taxon>
        <taxon>Pentapetalae</taxon>
        <taxon>rosids</taxon>
        <taxon>malvids</taxon>
        <taxon>Malvales</taxon>
        <taxon>Malvaceae</taxon>
        <taxon>Byttnerioideae</taxon>
        <taxon>Herrania</taxon>
    </lineage>
</organism>
<evidence type="ECO:0000256" key="1">
    <source>
        <dbReference type="ARBA" id="ARBA00022723"/>
    </source>
</evidence>
<keyword evidence="3" id="KW-0862">Zinc</keyword>
<sequence>MGGRAVVFGVPSDSISMAYCGFRGNLPPALNFSQICLIFLKGNSSFSFSLYQPTQLYSDNIGFPLCGSQDWIDNGCGGVNQFCFGLQQKSQLQQQQLQQQQQQWQQLQSQQRRNQSLYFDNSLLASSIKNINTTTTNNNNRESMMYCQSMDSQVEKQRHEIDQFIRSQNERLRLLLQEQRKQQVAAFVKRIESKAFLLLRQKDEEIAKATTKTIELQNLLKKLEMESQAWQRVAQENEVMVAALNNTLEQLREQASCCFNGVDDAESCCEVNGEGIEAEGNRGFAGLAVDRGQEEAEEQRTRTPTTMVCKCCNSRNSCVLFLPCRHLSSCKDCAAFLDSCPVCRTAKKASIEALIP</sequence>
<evidence type="ECO:0000256" key="3">
    <source>
        <dbReference type="ARBA" id="ARBA00022833"/>
    </source>
</evidence>
<keyword evidence="1" id="KW-0479">Metal-binding</keyword>
<protein>
    <submittedName>
        <fullName evidence="8">Probable BOI-related E3 ubiquitin-protein ligase 3</fullName>
    </submittedName>
</protein>
<dbReference type="GeneID" id="110418079"/>
<dbReference type="PANTHER" id="PTHR42647">
    <property type="entry name" value="SBP (S-RIBONUCLEASE BINDING PROTEIN) FAMILY PROTEIN"/>
    <property type="match status" value="1"/>
</dbReference>
<dbReference type="AlphaFoldDB" id="A0A6J1AIE6"/>
<evidence type="ECO:0000256" key="4">
    <source>
        <dbReference type="PROSITE-ProRule" id="PRU00175"/>
    </source>
</evidence>
<dbReference type="InterPro" id="IPR013083">
    <property type="entry name" value="Znf_RING/FYVE/PHD"/>
</dbReference>
<dbReference type="Pfam" id="PF13920">
    <property type="entry name" value="zf-C3HC4_3"/>
    <property type="match status" value="1"/>
</dbReference>
<dbReference type="InterPro" id="IPR001841">
    <property type="entry name" value="Znf_RING"/>
</dbReference>
<reference evidence="8" key="1">
    <citation type="submission" date="2025-08" db="UniProtKB">
        <authorList>
            <consortium name="RefSeq"/>
        </authorList>
    </citation>
    <scope>IDENTIFICATION</scope>
    <source>
        <tissue evidence="8">Leaf</tissue>
    </source>
</reference>
<keyword evidence="5" id="KW-0175">Coiled coil</keyword>
<evidence type="ECO:0000256" key="5">
    <source>
        <dbReference type="SAM" id="Coils"/>
    </source>
</evidence>
<feature type="coiled-coil region" evidence="5">
    <location>
        <begin position="206"/>
        <end position="254"/>
    </location>
</feature>
<dbReference type="FunFam" id="1.10.1170.10:FF:000002">
    <property type="entry name" value="Baculoviral IAP repeat containing 7"/>
    <property type="match status" value="1"/>
</dbReference>
<gene>
    <name evidence="8" type="primary">LOC110418079</name>
</gene>
<dbReference type="RefSeq" id="XP_021286369.1">
    <property type="nucleotide sequence ID" value="XM_021430694.1"/>
</dbReference>
<dbReference type="PROSITE" id="PS50089">
    <property type="entry name" value="ZF_RING_2"/>
    <property type="match status" value="1"/>
</dbReference>
<accession>A0A6J1AIE6</accession>
<dbReference type="FunFam" id="3.30.40.10:FF:000239">
    <property type="entry name" value="probable BOI-related E3 ubiquitin-protein ligase 2"/>
    <property type="match status" value="1"/>
</dbReference>
<evidence type="ECO:0000259" key="6">
    <source>
        <dbReference type="PROSITE" id="PS50089"/>
    </source>
</evidence>
<name>A0A6J1AIE6_9ROSI</name>
<evidence type="ECO:0000313" key="8">
    <source>
        <dbReference type="RefSeq" id="XP_021286369.1"/>
    </source>
</evidence>
<dbReference type="Gene3D" id="3.30.40.10">
    <property type="entry name" value="Zinc/RING finger domain, C3HC4 (zinc finger)"/>
    <property type="match status" value="1"/>
</dbReference>
<dbReference type="PANTHER" id="PTHR42647:SF6">
    <property type="entry name" value="RING-TYPE DOMAIN-CONTAINING PROTEIN"/>
    <property type="match status" value="1"/>
</dbReference>
<feature type="domain" description="RING-type" evidence="6">
    <location>
        <begin position="309"/>
        <end position="344"/>
    </location>
</feature>